<dbReference type="InterPro" id="IPR033738">
    <property type="entry name" value="AsnB_N"/>
</dbReference>
<dbReference type="CDD" id="cd01991">
    <property type="entry name" value="Asn_synthase_B_C"/>
    <property type="match status" value="1"/>
</dbReference>
<comment type="similarity">
    <text evidence="2">Belongs to the asparagine synthetase family.</text>
</comment>
<dbReference type="PANTHER" id="PTHR43284:SF1">
    <property type="entry name" value="ASPARAGINE SYNTHETASE"/>
    <property type="match status" value="1"/>
</dbReference>
<evidence type="ECO:0000256" key="11">
    <source>
        <dbReference type="PIRSR" id="PIRSR001589-3"/>
    </source>
</evidence>
<dbReference type="Pfam" id="PF00733">
    <property type="entry name" value="Asn_synthase"/>
    <property type="match status" value="1"/>
</dbReference>
<dbReference type="AlphaFoldDB" id="A0A6J4RZK1"/>
<dbReference type="EC" id="6.3.5.4" evidence="3"/>
<feature type="site" description="Important for beta-aspartyl-AMP intermediate formation" evidence="11">
    <location>
        <position position="358"/>
    </location>
</feature>
<dbReference type="PIRSF" id="PIRSF001589">
    <property type="entry name" value="Asn_synthetase_glu-h"/>
    <property type="match status" value="1"/>
</dbReference>
<keyword evidence="9" id="KW-0028">Amino-acid biosynthesis</keyword>
<keyword evidence="13" id="KW-0436">Ligase</keyword>
<reference evidence="13" key="1">
    <citation type="submission" date="2020-02" db="EMBL/GenBank/DDBJ databases">
        <authorList>
            <person name="Meier V. D."/>
        </authorList>
    </citation>
    <scope>NUCLEOTIDE SEQUENCE</scope>
    <source>
        <strain evidence="13">AVDCRST_MAG85</strain>
    </source>
</reference>
<proteinExistence type="inferred from homology"/>
<evidence type="ECO:0000256" key="4">
    <source>
        <dbReference type="ARBA" id="ARBA00022741"/>
    </source>
</evidence>
<feature type="active site" description="For GATase activity" evidence="9">
    <location>
        <position position="2"/>
    </location>
</feature>
<dbReference type="NCBIfam" id="TIGR01536">
    <property type="entry name" value="asn_synth_AEB"/>
    <property type="match status" value="1"/>
</dbReference>
<dbReference type="SUPFAM" id="SSF56235">
    <property type="entry name" value="N-terminal nucleophile aminohydrolases (Ntn hydrolases)"/>
    <property type="match status" value="1"/>
</dbReference>
<dbReference type="InterPro" id="IPR006426">
    <property type="entry name" value="Asn_synth_AEB"/>
</dbReference>
<protein>
    <recommendedName>
        <fullName evidence="3">asparagine synthase (glutamine-hydrolyzing)</fullName>
        <ecNumber evidence="3">6.3.5.4</ecNumber>
    </recommendedName>
</protein>
<dbReference type="GO" id="GO:0005524">
    <property type="term" value="F:ATP binding"/>
    <property type="evidence" value="ECO:0007669"/>
    <property type="project" value="UniProtKB-KW"/>
</dbReference>
<dbReference type="Gene3D" id="3.60.20.10">
    <property type="entry name" value="Glutamine Phosphoribosylpyrophosphate, subunit 1, domain 1"/>
    <property type="match status" value="1"/>
</dbReference>
<evidence type="ECO:0000256" key="9">
    <source>
        <dbReference type="PIRSR" id="PIRSR001589-1"/>
    </source>
</evidence>
<evidence type="ECO:0000256" key="5">
    <source>
        <dbReference type="ARBA" id="ARBA00022840"/>
    </source>
</evidence>
<dbReference type="GO" id="GO:0006529">
    <property type="term" value="P:asparagine biosynthetic process"/>
    <property type="evidence" value="ECO:0007669"/>
    <property type="project" value="UniProtKB-KW"/>
</dbReference>
<dbReference type="EMBL" id="CADCVT010000105">
    <property type="protein sequence ID" value="CAA9485880.1"/>
    <property type="molecule type" value="Genomic_DNA"/>
</dbReference>
<dbReference type="Gene3D" id="3.40.50.620">
    <property type="entry name" value="HUPs"/>
    <property type="match status" value="1"/>
</dbReference>
<dbReference type="InterPro" id="IPR029055">
    <property type="entry name" value="Ntn_hydrolases_N"/>
</dbReference>
<evidence type="ECO:0000256" key="1">
    <source>
        <dbReference type="ARBA" id="ARBA00005187"/>
    </source>
</evidence>
<dbReference type="GO" id="GO:0005829">
    <property type="term" value="C:cytosol"/>
    <property type="evidence" value="ECO:0007669"/>
    <property type="project" value="TreeGrafter"/>
</dbReference>
<evidence type="ECO:0000259" key="12">
    <source>
        <dbReference type="PROSITE" id="PS51278"/>
    </source>
</evidence>
<dbReference type="Pfam" id="PF13537">
    <property type="entry name" value="GATase_7"/>
    <property type="match status" value="1"/>
</dbReference>
<sequence>MCGISGELRFDGAAAAREALEAMSAAMVHRGPDGAGMLLDGELGVAARRLAIVDVAHGDQPIGNEDGTVHAVLNGELYDTPPLGSGHRLATRCDTELLVHLYEERGLAFVSELRGMFAFAIWDARRRRLVLARDRFGIKPLVYAQDGDRLAFASELKALLTRADVPRDLDLDALEQYLAFNAVMSPRTMLSAVRKLPPGHLLIAEHGAVRVERYASSSSFLTEQLLSSGAPPTNNDVSQAVSASVAAHLSGDVPVGLLLSGGLDSGLLCAFASRYGPLKTFTAGFDHPSFDELAGARSIARRYGTEHHEVRVTAQDAEELLPVIARDFDEPRGDATALPYWLVARLASGSVKAAAAGEGADELFGGYQTYAADRLGPRAARAAALVAPLVARAVPSSSGRLPLDFRLRRLARGAGLGPLERHHAWKELFSADERARLLTERGGADPLDAYRAIHAETAGAEPLARLQHLDLATFVADDLLLQADRAGMAHGVEIRVPYLDPAVARLAFSLRADARVRGLQTKRALRAAAERHLPPEIVRGPKRGFVAPAAAWLRGPLEPFAREALSPAVLRRQGLVRPEAVTALLDRHASRREDLSRPLWALLALTLWHDVVLTAPPAPSVRQPVLRGF</sequence>
<dbReference type="InterPro" id="IPR051786">
    <property type="entry name" value="ASN_synthetase/amidase"/>
</dbReference>
<feature type="binding site" evidence="10">
    <location>
        <position position="258"/>
    </location>
    <ligand>
        <name>ATP</name>
        <dbReference type="ChEBI" id="CHEBI:30616"/>
    </ligand>
</feature>
<dbReference type="CDD" id="cd00712">
    <property type="entry name" value="AsnB"/>
    <property type="match status" value="1"/>
</dbReference>
<dbReference type="InterPro" id="IPR014729">
    <property type="entry name" value="Rossmann-like_a/b/a_fold"/>
</dbReference>
<comment type="pathway">
    <text evidence="1">Amino-acid biosynthesis; L-asparagine biosynthesis; L-asparagine from L-aspartate (L-Gln route): step 1/1.</text>
</comment>
<evidence type="ECO:0000256" key="2">
    <source>
        <dbReference type="ARBA" id="ARBA00005752"/>
    </source>
</evidence>
<gene>
    <name evidence="13" type="ORF">AVDCRST_MAG85-939</name>
</gene>
<keyword evidence="4 10" id="KW-0547">Nucleotide-binding</keyword>
<dbReference type="PANTHER" id="PTHR43284">
    <property type="entry name" value="ASPARAGINE SYNTHETASE (GLUTAMINE-HYDROLYZING)"/>
    <property type="match status" value="1"/>
</dbReference>
<feature type="domain" description="Glutamine amidotransferase type-2" evidence="12">
    <location>
        <begin position="2"/>
        <end position="207"/>
    </location>
</feature>
<dbReference type="InterPro" id="IPR017932">
    <property type="entry name" value="GATase_2_dom"/>
</dbReference>
<dbReference type="SUPFAM" id="SSF52402">
    <property type="entry name" value="Adenine nucleotide alpha hydrolases-like"/>
    <property type="match status" value="1"/>
</dbReference>
<evidence type="ECO:0000313" key="13">
    <source>
        <dbReference type="EMBL" id="CAA9485880.1"/>
    </source>
</evidence>
<dbReference type="GO" id="GO:0004066">
    <property type="term" value="F:asparagine synthase (glutamine-hydrolyzing) activity"/>
    <property type="evidence" value="ECO:0007669"/>
    <property type="project" value="UniProtKB-EC"/>
</dbReference>
<keyword evidence="5 10" id="KW-0067">ATP-binding</keyword>
<evidence type="ECO:0000256" key="8">
    <source>
        <dbReference type="ARBA" id="ARBA00048741"/>
    </source>
</evidence>
<comment type="catalytic activity">
    <reaction evidence="8">
        <text>L-aspartate + L-glutamine + ATP + H2O = L-asparagine + L-glutamate + AMP + diphosphate + H(+)</text>
        <dbReference type="Rhea" id="RHEA:12228"/>
        <dbReference type="ChEBI" id="CHEBI:15377"/>
        <dbReference type="ChEBI" id="CHEBI:15378"/>
        <dbReference type="ChEBI" id="CHEBI:29985"/>
        <dbReference type="ChEBI" id="CHEBI:29991"/>
        <dbReference type="ChEBI" id="CHEBI:30616"/>
        <dbReference type="ChEBI" id="CHEBI:33019"/>
        <dbReference type="ChEBI" id="CHEBI:58048"/>
        <dbReference type="ChEBI" id="CHEBI:58359"/>
        <dbReference type="ChEBI" id="CHEBI:456215"/>
        <dbReference type="EC" id="6.3.5.4"/>
    </reaction>
</comment>
<dbReference type="InterPro" id="IPR001962">
    <property type="entry name" value="Asn_synthase"/>
</dbReference>
<name>A0A6J4RZK1_9ACTN</name>
<evidence type="ECO:0000256" key="6">
    <source>
        <dbReference type="ARBA" id="ARBA00022888"/>
    </source>
</evidence>
<organism evidence="13">
    <name type="scientific">uncultured Solirubrobacteraceae bacterium</name>
    <dbReference type="NCBI Taxonomy" id="1162706"/>
    <lineage>
        <taxon>Bacteria</taxon>
        <taxon>Bacillati</taxon>
        <taxon>Actinomycetota</taxon>
        <taxon>Thermoleophilia</taxon>
        <taxon>Solirubrobacterales</taxon>
        <taxon>Solirubrobacteraceae</taxon>
        <taxon>environmental samples</taxon>
    </lineage>
</organism>
<keyword evidence="7 9" id="KW-0315">Glutamine amidotransferase</keyword>
<keyword evidence="6 9" id="KW-0061">Asparagine biosynthesis</keyword>
<dbReference type="PROSITE" id="PS51278">
    <property type="entry name" value="GATASE_TYPE_2"/>
    <property type="match status" value="1"/>
</dbReference>
<accession>A0A6J4RZK1</accession>
<evidence type="ECO:0000256" key="3">
    <source>
        <dbReference type="ARBA" id="ARBA00012737"/>
    </source>
</evidence>
<feature type="binding site" evidence="10">
    <location>
        <position position="94"/>
    </location>
    <ligand>
        <name>L-glutamine</name>
        <dbReference type="ChEBI" id="CHEBI:58359"/>
    </ligand>
</feature>
<evidence type="ECO:0000256" key="10">
    <source>
        <dbReference type="PIRSR" id="PIRSR001589-2"/>
    </source>
</evidence>
<evidence type="ECO:0000256" key="7">
    <source>
        <dbReference type="ARBA" id="ARBA00022962"/>
    </source>
</evidence>